<reference evidence="2 3" key="1">
    <citation type="submission" date="2015-12" db="EMBL/GenBank/DDBJ databases">
        <title>The genome of Folsomia candida.</title>
        <authorList>
            <person name="Faddeeva A."/>
            <person name="Derks M.F."/>
            <person name="Anvar Y."/>
            <person name="Smit S."/>
            <person name="Van Straalen N."/>
            <person name="Roelofs D."/>
        </authorList>
    </citation>
    <scope>NUCLEOTIDE SEQUENCE [LARGE SCALE GENOMIC DNA]</scope>
    <source>
        <strain evidence="2 3">VU population</strain>
        <tissue evidence="2">Whole body</tissue>
    </source>
</reference>
<feature type="coiled-coil region" evidence="1">
    <location>
        <begin position="85"/>
        <end position="116"/>
    </location>
</feature>
<proteinExistence type="predicted"/>
<dbReference type="EMBL" id="LNIX01000015">
    <property type="protein sequence ID" value="OXA46474.1"/>
    <property type="molecule type" value="Genomic_DNA"/>
</dbReference>
<evidence type="ECO:0000256" key="1">
    <source>
        <dbReference type="SAM" id="Coils"/>
    </source>
</evidence>
<accession>A0A226DNQ6</accession>
<sequence>MSSKPTLVKRTPNQDSRGRPQYLARLPLWKRYPRIFILGGGVLIGCSIWSKQFYNALFLKPEDIPYQADWWPSEIAKGKKTVDQYRERQEKIQFYKEKYEKERAEKDAALAQLEKVKLPK</sequence>
<dbReference type="SUPFAM" id="SSF161270">
    <property type="entry name" value="PspA lactotransferrin-binding region"/>
    <property type="match status" value="1"/>
</dbReference>
<organism evidence="2 3">
    <name type="scientific">Folsomia candida</name>
    <name type="common">Springtail</name>
    <dbReference type="NCBI Taxonomy" id="158441"/>
    <lineage>
        <taxon>Eukaryota</taxon>
        <taxon>Metazoa</taxon>
        <taxon>Ecdysozoa</taxon>
        <taxon>Arthropoda</taxon>
        <taxon>Hexapoda</taxon>
        <taxon>Collembola</taxon>
        <taxon>Entomobryomorpha</taxon>
        <taxon>Isotomoidea</taxon>
        <taxon>Isotomidae</taxon>
        <taxon>Proisotominae</taxon>
        <taxon>Folsomia</taxon>
    </lineage>
</organism>
<protein>
    <submittedName>
        <fullName evidence="2">Uncharacterized protein</fullName>
    </submittedName>
</protein>
<evidence type="ECO:0000313" key="2">
    <source>
        <dbReference type="EMBL" id="OXA46474.1"/>
    </source>
</evidence>
<name>A0A226DNQ6_FOLCA</name>
<evidence type="ECO:0000313" key="3">
    <source>
        <dbReference type="Proteomes" id="UP000198287"/>
    </source>
</evidence>
<gene>
    <name evidence="2" type="ORF">Fcan01_18565</name>
</gene>
<keyword evidence="3" id="KW-1185">Reference proteome</keyword>
<dbReference type="Proteomes" id="UP000198287">
    <property type="component" value="Unassembled WGS sequence"/>
</dbReference>
<dbReference type="OrthoDB" id="10513044at2759"/>
<dbReference type="OMA" id="RTPPENY"/>
<dbReference type="AlphaFoldDB" id="A0A226DNQ6"/>
<comment type="caution">
    <text evidence="2">The sequence shown here is derived from an EMBL/GenBank/DDBJ whole genome shotgun (WGS) entry which is preliminary data.</text>
</comment>
<keyword evidence="1" id="KW-0175">Coiled coil</keyword>